<dbReference type="Proteomes" id="UP000245207">
    <property type="component" value="Unassembled WGS sequence"/>
</dbReference>
<evidence type="ECO:0000256" key="5">
    <source>
        <dbReference type="ARBA" id="ARBA00022729"/>
    </source>
</evidence>
<sequence length="149" mass="17434">MSRTSHYMFLLVLTLYHGYSVTSSNVPVVNAFERFDVTIMDAEIENLVVHVSSKDSDLGNKTMNVKTKFDWKFRMAIGDSTVFRGQFFWMNPDNSVANQLQFNVFDKNVAAQCGQNIIIERKCFWLVNKIGFYFARDEPKNMKLMYRWS</sequence>
<keyword evidence="5 6" id="KW-0732">Signal</keyword>
<dbReference type="InterPro" id="IPR010264">
    <property type="entry name" value="Self-incomp_S1"/>
</dbReference>
<dbReference type="OrthoDB" id="809398at2759"/>
<dbReference type="PANTHER" id="PTHR31232">
    <property type="match status" value="1"/>
</dbReference>
<dbReference type="PANTHER" id="PTHR31232:SF155">
    <property type="entry name" value="PLANT SELF-INCOMPATIBILITY PROTEIN S1 FAMILY"/>
    <property type="match status" value="1"/>
</dbReference>
<dbReference type="EMBL" id="PKPP01007210">
    <property type="protein sequence ID" value="PWA54058.1"/>
    <property type="molecule type" value="Genomic_DNA"/>
</dbReference>
<comment type="subcellular location">
    <subcellularLocation>
        <location evidence="1 6">Secreted</location>
    </subcellularLocation>
</comment>
<gene>
    <name evidence="7" type="ORF">CTI12_AA432800</name>
</gene>
<proteinExistence type="inferred from homology"/>
<dbReference type="GO" id="GO:0060320">
    <property type="term" value="P:rejection of self pollen"/>
    <property type="evidence" value="ECO:0007669"/>
    <property type="project" value="UniProtKB-KW"/>
</dbReference>
<keyword evidence="3 6" id="KW-0713">Self-incompatibility</keyword>
<dbReference type="Pfam" id="PF05938">
    <property type="entry name" value="Self-incomp_S1"/>
    <property type="match status" value="1"/>
</dbReference>
<evidence type="ECO:0000256" key="3">
    <source>
        <dbReference type="ARBA" id="ARBA00022471"/>
    </source>
</evidence>
<evidence type="ECO:0000256" key="6">
    <source>
        <dbReference type="RuleBase" id="RU367044"/>
    </source>
</evidence>
<dbReference type="GO" id="GO:0005576">
    <property type="term" value="C:extracellular region"/>
    <property type="evidence" value="ECO:0007669"/>
    <property type="project" value="UniProtKB-SubCell"/>
</dbReference>
<dbReference type="AlphaFoldDB" id="A0A2U1LYH8"/>
<evidence type="ECO:0000313" key="8">
    <source>
        <dbReference type="Proteomes" id="UP000245207"/>
    </source>
</evidence>
<feature type="signal peptide" evidence="6">
    <location>
        <begin position="1"/>
        <end position="24"/>
    </location>
</feature>
<accession>A0A2U1LYH8</accession>
<evidence type="ECO:0000256" key="2">
    <source>
        <dbReference type="ARBA" id="ARBA00005581"/>
    </source>
</evidence>
<protein>
    <recommendedName>
        <fullName evidence="6">S-protein homolog</fullName>
    </recommendedName>
</protein>
<comment type="caution">
    <text evidence="7">The sequence shown here is derived from an EMBL/GenBank/DDBJ whole genome shotgun (WGS) entry which is preliminary data.</text>
</comment>
<reference evidence="7 8" key="1">
    <citation type="journal article" date="2018" name="Mol. Plant">
        <title>The genome of Artemisia annua provides insight into the evolution of Asteraceae family and artemisinin biosynthesis.</title>
        <authorList>
            <person name="Shen Q."/>
            <person name="Zhang L."/>
            <person name="Liao Z."/>
            <person name="Wang S."/>
            <person name="Yan T."/>
            <person name="Shi P."/>
            <person name="Liu M."/>
            <person name="Fu X."/>
            <person name="Pan Q."/>
            <person name="Wang Y."/>
            <person name="Lv Z."/>
            <person name="Lu X."/>
            <person name="Zhang F."/>
            <person name="Jiang W."/>
            <person name="Ma Y."/>
            <person name="Chen M."/>
            <person name="Hao X."/>
            <person name="Li L."/>
            <person name="Tang Y."/>
            <person name="Lv G."/>
            <person name="Zhou Y."/>
            <person name="Sun X."/>
            <person name="Brodelius P.E."/>
            <person name="Rose J.K.C."/>
            <person name="Tang K."/>
        </authorList>
    </citation>
    <scope>NUCLEOTIDE SEQUENCE [LARGE SCALE GENOMIC DNA]</scope>
    <source>
        <strain evidence="8">cv. Huhao1</strain>
        <tissue evidence="7">Leaf</tissue>
    </source>
</reference>
<comment type="similarity">
    <text evidence="2 6">Belongs to the plant self-incompatibility (S1) protein family.</text>
</comment>
<keyword evidence="8" id="KW-1185">Reference proteome</keyword>
<evidence type="ECO:0000313" key="7">
    <source>
        <dbReference type="EMBL" id="PWA54058.1"/>
    </source>
</evidence>
<keyword evidence="4 6" id="KW-0964">Secreted</keyword>
<organism evidence="7 8">
    <name type="scientific">Artemisia annua</name>
    <name type="common">Sweet wormwood</name>
    <dbReference type="NCBI Taxonomy" id="35608"/>
    <lineage>
        <taxon>Eukaryota</taxon>
        <taxon>Viridiplantae</taxon>
        <taxon>Streptophyta</taxon>
        <taxon>Embryophyta</taxon>
        <taxon>Tracheophyta</taxon>
        <taxon>Spermatophyta</taxon>
        <taxon>Magnoliopsida</taxon>
        <taxon>eudicotyledons</taxon>
        <taxon>Gunneridae</taxon>
        <taxon>Pentapetalae</taxon>
        <taxon>asterids</taxon>
        <taxon>campanulids</taxon>
        <taxon>Asterales</taxon>
        <taxon>Asteraceae</taxon>
        <taxon>Asteroideae</taxon>
        <taxon>Anthemideae</taxon>
        <taxon>Artemisiinae</taxon>
        <taxon>Artemisia</taxon>
    </lineage>
</organism>
<evidence type="ECO:0000256" key="4">
    <source>
        <dbReference type="ARBA" id="ARBA00022525"/>
    </source>
</evidence>
<evidence type="ECO:0000256" key="1">
    <source>
        <dbReference type="ARBA" id="ARBA00004613"/>
    </source>
</evidence>
<feature type="chain" id="PRO_5025094809" description="S-protein homolog" evidence="6">
    <location>
        <begin position="25"/>
        <end position="149"/>
    </location>
</feature>
<name>A0A2U1LYH8_ARTAN</name>